<dbReference type="PROSITE" id="PS50048">
    <property type="entry name" value="ZN2_CY6_FUNGAL_2"/>
    <property type="match status" value="1"/>
</dbReference>
<feature type="region of interest" description="Disordered" evidence="3">
    <location>
        <begin position="505"/>
        <end position="531"/>
    </location>
</feature>
<gene>
    <name evidence="5" type="ordered locus">Cd36_03000</name>
    <name evidence="6" type="ORF">CD36_03000</name>
</gene>
<name>B9W7A1_CANDC</name>
<feature type="compositionally biased region" description="Low complexity" evidence="3">
    <location>
        <begin position="990"/>
        <end position="1002"/>
    </location>
</feature>
<feature type="compositionally biased region" description="Low complexity" evidence="3">
    <location>
        <begin position="167"/>
        <end position="183"/>
    </location>
</feature>
<dbReference type="SUPFAM" id="SSF57701">
    <property type="entry name" value="Zn2/Cys6 DNA-binding domain"/>
    <property type="match status" value="1"/>
</dbReference>
<evidence type="ECO:0000256" key="1">
    <source>
        <dbReference type="ARBA" id="ARBA00022723"/>
    </source>
</evidence>
<evidence type="ECO:0000259" key="4">
    <source>
        <dbReference type="PROSITE" id="PS50048"/>
    </source>
</evidence>
<dbReference type="GO" id="GO:0000981">
    <property type="term" value="F:DNA-binding transcription factor activity, RNA polymerase II-specific"/>
    <property type="evidence" value="ECO:0007669"/>
    <property type="project" value="InterPro"/>
</dbReference>
<dbReference type="PANTHER" id="PTHR31644">
    <property type="entry name" value="TRANSCRIPTIONAL ACTIVATOR ARO80-RELATED"/>
    <property type="match status" value="1"/>
</dbReference>
<feature type="compositionally biased region" description="Polar residues" evidence="3">
    <location>
        <begin position="17"/>
        <end position="26"/>
    </location>
</feature>
<dbReference type="GO" id="GO:0003677">
    <property type="term" value="F:DNA binding"/>
    <property type="evidence" value="ECO:0007669"/>
    <property type="project" value="InterPro"/>
</dbReference>
<feature type="region of interest" description="Disordered" evidence="3">
    <location>
        <begin position="154"/>
        <end position="212"/>
    </location>
</feature>
<keyword evidence="2" id="KW-0539">Nucleus</keyword>
<proteinExistence type="predicted"/>
<keyword evidence="6" id="KW-0863">Zinc-finger</keyword>
<feature type="compositionally biased region" description="Low complexity" evidence="3">
    <location>
        <begin position="939"/>
        <end position="951"/>
    </location>
</feature>
<feature type="compositionally biased region" description="Low complexity" evidence="3">
    <location>
        <begin position="510"/>
        <end position="531"/>
    </location>
</feature>
<dbReference type="OrthoDB" id="2262349at2759"/>
<keyword evidence="1" id="KW-0479">Metal-binding</keyword>
<dbReference type="InterPro" id="IPR001138">
    <property type="entry name" value="Zn2Cys6_DnaBD"/>
</dbReference>
<feature type="region of interest" description="Disordered" evidence="3">
    <location>
        <begin position="256"/>
        <end position="337"/>
    </location>
</feature>
<dbReference type="PANTHER" id="PTHR31644:SF2">
    <property type="entry name" value="TRANSCRIPTIONAL ACTIVATOR ARO80-RELATED"/>
    <property type="match status" value="1"/>
</dbReference>
<evidence type="ECO:0000313" key="6">
    <source>
        <dbReference type="EMBL" id="CAX44560.1"/>
    </source>
</evidence>
<keyword evidence="7" id="KW-1185">Reference proteome</keyword>
<keyword evidence="6" id="KW-0862">Zinc</keyword>
<feature type="domain" description="Zn(2)-C6 fungal-type" evidence="4">
    <location>
        <begin position="44"/>
        <end position="80"/>
    </location>
</feature>
<dbReference type="InterPro" id="IPR036864">
    <property type="entry name" value="Zn2-C6_fun-type_DNA-bd_sf"/>
</dbReference>
<dbReference type="GO" id="GO:0006351">
    <property type="term" value="P:DNA-templated transcription"/>
    <property type="evidence" value="ECO:0007669"/>
    <property type="project" value="InterPro"/>
</dbReference>
<dbReference type="InterPro" id="IPR052780">
    <property type="entry name" value="AAA_Catabolism_Regulators"/>
</dbReference>
<dbReference type="eggNOG" id="ENOG502QQTI">
    <property type="taxonomic scope" value="Eukaryota"/>
</dbReference>
<reference evidence="6 7" key="1">
    <citation type="journal article" date="2009" name="Genome Res.">
        <title>Comparative genomics of the fungal pathogens Candida dubliniensis and Candida albicans.</title>
        <authorList>
            <person name="Jackson A.P."/>
            <person name="Gamble J.A."/>
            <person name="Yeomans T."/>
            <person name="Moran G.P."/>
            <person name="Saunders D."/>
            <person name="Harris D."/>
            <person name="Aslett M."/>
            <person name="Barrell J.F."/>
            <person name="Butler G."/>
            <person name="Citiulo F."/>
            <person name="Coleman D.C."/>
            <person name="de Groot P.W.J."/>
            <person name="Goodwin T.J."/>
            <person name="Quail M.A."/>
            <person name="McQuillan J."/>
            <person name="Munro C.A."/>
            <person name="Pain A."/>
            <person name="Poulter R.T."/>
            <person name="Rajandream M.A."/>
            <person name="Renauld H."/>
            <person name="Spiering M.J."/>
            <person name="Tivey A."/>
            <person name="Gow N.A.R."/>
            <person name="Barrell B."/>
            <person name="Sullivan D.J."/>
            <person name="Berriman M."/>
        </authorList>
    </citation>
    <scope>NUCLEOTIDE SEQUENCE [LARGE SCALE GENOMIC DNA]</scope>
    <source>
        <strain evidence="7">CD36 / ATCC MYA-646 / CBS 7987 / NCPF 3949 / NRRL Y-17841</strain>
    </source>
</reference>
<dbReference type="FunFam" id="4.10.240.10:FF:000027">
    <property type="entry name" value="Specific RNA polymerase II transcription factor"/>
    <property type="match status" value="1"/>
</dbReference>
<sequence length="1081" mass="119746">MPTDKPVVADFTGGDALQTSVKSPEPSSQQQSQSQGKYRRNYRACLNCRLRKVKCDLGPVDNPHDGKCARCLRERKDCVFVESKRGGTANVVNGKRKKQRTSSTVMSRSETQSPDSNNVSSTTSTIASQNDNINTPLINMSINNIMQKLPGVESILPKDNSRNPPQSGFSNTSTSPSSSSLPMGQPPQLPPISSKTSILNQSSSSLKNPKSLSNEFTTMESALVFLANAAGEIAKADERDNIDAQSKYDQIEASLSGANSHRVSIDETTNQQQQEQQNQHYQQKSEQGQRHKPSPSLQQQEHHQQQPLNTPNNGPGVFTNNYHGQPEKSNIPPYVKPTASRRMFVPPAESGNAVRPKGSNKLSNIDYIGPAPRGILTEDEAKRLINLFFVTMHPYFPHIPKFLHSPQVLSNYPILLCAILTISSRYHPFETDMTNHTNGNGAVPRHIEVHDRLWLYVQRLISQTVWAEASTRSIGTVFAFLLFTEWNPRAIHWRWSDYANKAEEINDTDQQQQQQQPQANSNTNGSASLSSAAAAATASTAATTASAFGQSSDENNGGLAGLGAMRRSHRMAWMLIGSAVRLAQDMGFMEISSKAFLATHIAEINAVMNMSRRSMLANSLSEVDLDEDEITVEDMEQAEEKDDDSKIMQMNEEELKKISTHHILKFTKSQKATIELLQIMSLGHESLYGYKAQLGQLTHRQTLSVLNILSPLINNWGRKYKEFLVPSSPIVNSKFAKLAPNFPQHWLDSNNKICREIADTIEQETFIIEFNYVKLYIYSLALNQSPKSMLEKGTKIKLDELSKAAKYIEQAFHAANETLNAAHRIHRFKMLRFMPVRLLTRFIRAAAFIVRCHLTMTAQENISLSVSKITIDEIIKSTHRAAMTLRECSPDELHLLSRYSTILMVLYSEMKSKRNRKEAVEDDENNESTTIPETVGEDSSSGNSSESKQASGGVRATTVNASGSSFASVSSGVSNNGVFGVGRSTSAATQPQQQQRQQPIQPSHTTAGMATSTYKSFGNNNIHNNSAPAAVDAGQMEMSDNSSSSFPSVPPPVEDFDFDFNIDELLGDGFQNIVDLWSFLN</sequence>
<dbReference type="SMART" id="SM00906">
    <property type="entry name" value="Fungal_trans"/>
    <property type="match status" value="1"/>
</dbReference>
<dbReference type="VEuPathDB" id="FungiDB:CD36_03000"/>
<dbReference type="KEGG" id="cdu:CD36_03000"/>
<accession>B9W7A1</accession>
<evidence type="ECO:0000256" key="3">
    <source>
        <dbReference type="SAM" id="MobiDB-lite"/>
    </source>
</evidence>
<evidence type="ECO:0000313" key="5">
    <source>
        <dbReference type="CGD" id="CAL0000162656"/>
    </source>
</evidence>
<evidence type="ECO:0000256" key="2">
    <source>
        <dbReference type="ARBA" id="ARBA00023242"/>
    </source>
</evidence>
<feature type="compositionally biased region" description="Polar residues" evidence="3">
    <location>
        <begin position="256"/>
        <end position="270"/>
    </location>
</feature>
<dbReference type="Pfam" id="PF00172">
    <property type="entry name" value="Zn_clus"/>
    <property type="match status" value="1"/>
</dbReference>
<dbReference type="GO" id="GO:0009074">
    <property type="term" value="P:aromatic amino acid family catabolic process"/>
    <property type="evidence" value="ECO:0007669"/>
    <property type="project" value="TreeGrafter"/>
</dbReference>
<dbReference type="Proteomes" id="UP000002605">
    <property type="component" value="Chromosome 1"/>
</dbReference>
<dbReference type="RefSeq" id="XP_002416972.1">
    <property type="nucleotide sequence ID" value="XM_002416927.1"/>
</dbReference>
<dbReference type="PROSITE" id="PS00463">
    <property type="entry name" value="ZN2_CY6_FUNGAL_1"/>
    <property type="match status" value="1"/>
</dbReference>
<dbReference type="AlphaFoldDB" id="B9W7A1"/>
<feature type="compositionally biased region" description="Low complexity" evidence="3">
    <location>
        <begin position="202"/>
        <end position="212"/>
    </location>
</feature>
<feature type="compositionally biased region" description="Polar residues" evidence="3">
    <location>
        <begin position="101"/>
        <end position="131"/>
    </location>
</feature>
<feature type="region of interest" description="Disordered" evidence="3">
    <location>
        <begin position="92"/>
        <end position="131"/>
    </location>
</feature>
<feature type="compositionally biased region" description="Low complexity" evidence="3">
    <location>
        <begin position="271"/>
        <end position="286"/>
    </location>
</feature>
<feature type="region of interest" description="Disordered" evidence="3">
    <location>
        <begin position="1"/>
        <end position="36"/>
    </location>
</feature>
<feature type="region of interest" description="Disordered" evidence="3">
    <location>
        <begin position="980"/>
        <end position="1010"/>
    </location>
</feature>
<dbReference type="SMART" id="SM00066">
    <property type="entry name" value="GAL4"/>
    <property type="match status" value="1"/>
</dbReference>
<dbReference type="GeneID" id="8044508"/>
<dbReference type="HOGENOM" id="CLU_005663_0_0_1"/>
<dbReference type="CGD" id="CAL0000162656">
    <property type="gene designation" value="Cd36_03000"/>
</dbReference>
<dbReference type="EMBL" id="FM992688">
    <property type="protein sequence ID" value="CAX44560.1"/>
    <property type="molecule type" value="Genomic_DNA"/>
</dbReference>
<dbReference type="GO" id="GO:0008270">
    <property type="term" value="F:zinc ion binding"/>
    <property type="evidence" value="ECO:0007669"/>
    <property type="project" value="UniProtKB-KW"/>
</dbReference>
<protein>
    <submittedName>
        <fullName evidence="6">Zinc-finger transcriptional activator, putative</fullName>
    </submittedName>
</protein>
<dbReference type="CDD" id="cd00067">
    <property type="entry name" value="GAL4"/>
    <property type="match status" value="1"/>
</dbReference>
<dbReference type="GO" id="GO:0005634">
    <property type="term" value="C:nucleus"/>
    <property type="evidence" value="ECO:0007669"/>
    <property type="project" value="TreeGrafter"/>
</dbReference>
<dbReference type="GO" id="GO:0045944">
    <property type="term" value="P:positive regulation of transcription by RNA polymerase II"/>
    <property type="evidence" value="ECO:0007669"/>
    <property type="project" value="TreeGrafter"/>
</dbReference>
<evidence type="ECO:0000313" key="7">
    <source>
        <dbReference type="Proteomes" id="UP000002605"/>
    </source>
</evidence>
<feature type="compositionally biased region" description="Polar residues" evidence="3">
    <location>
        <begin position="307"/>
        <end position="323"/>
    </location>
</feature>
<dbReference type="CDD" id="cd12148">
    <property type="entry name" value="fungal_TF_MHR"/>
    <property type="match status" value="1"/>
</dbReference>
<dbReference type="InterPro" id="IPR007219">
    <property type="entry name" value="XnlR_reg_dom"/>
</dbReference>
<feature type="region of interest" description="Disordered" evidence="3">
    <location>
        <begin position="915"/>
        <end position="956"/>
    </location>
</feature>
<dbReference type="Gene3D" id="4.10.240.10">
    <property type="entry name" value="Zn(2)-C6 fungal-type DNA-binding domain"/>
    <property type="match status" value="1"/>
</dbReference>
<organism evidence="6 7">
    <name type="scientific">Candida dubliniensis (strain CD36 / ATCC MYA-646 / CBS 7987 / NCPF 3949 / NRRL Y-17841)</name>
    <name type="common">Yeast</name>
    <dbReference type="NCBI Taxonomy" id="573826"/>
    <lineage>
        <taxon>Eukaryota</taxon>
        <taxon>Fungi</taxon>
        <taxon>Dikarya</taxon>
        <taxon>Ascomycota</taxon>
        <taxon>Saccharomycotina</taxon>
        <taxon>Pichiomycetes</taxon>
        <taxon>Debaryomycetaceae</taxon>
        <taxon>Candida/Lodderomyces clade</taxon>
        <taxon>Candida</taxon>
    </lineage>
</organism>